<keyword evidence="2" id="KW-1185">Reference proteome</keyword>
<accession>A0AAJ0MUQ9</accession>
<dbReference type="GeneID" id="87876354"/>
<evidence type="ECO:0000313" key="2">
    <source>
        <dbReference type="Proteomes" id="UP001285908"/>
    </source>
</evidence>
<comment type="caution">
    <text evidence="1">The sequence shown here is derived from an EMBL/GenBank/DDBJ whole genome shotgun (WGS) entry which is preliminary data.</text>
</comment>
<name>A0AAJ0MUQ9_9PEZI</name>
<reference evidence="1 2" key="1">
    <citation type="journal article" date="2023" name="Mol. Phylogenet. Evol.">
        <title>Genome-scale phylogeny and comparative genomics of the fungal order Sordariales.</title>
        <authorList>
            <person name="Hensen N."/>
            <person name="Bonometti L."/>
            <person name="Westerberg I."/>
            <person name="Brannstrom I.O."/>
            <person name="Guillou S."/>
            <person name="Cros-Aarteil S."/>
            <person name="Calhoun S."/>
            <person name="Haridas S."/>
            <person name="Kuo A."/>
            <person name="Mondo S."/>
            <person name="Pangilinan J."/>
            <person name="Riley R."/>
            <person name="LaButti K."/>
            <person name="Andreopoulos B."/>
            <person name="Lipzen A."/>
            <person name="Chen C."/>
            <person name="Yan M."/>
            <person name="Daum C."/>
            <person name="Ng V."/>
            <person name="Clum A."/>
            <person name="Steindorff A."/>
            <person name="Ohm R.A."/>
            <person name="Martin F."/>
            <person name="Silar P."/>
            <person name="Natvig D.O."/>
            <person name="Lalanne C."/>
            <person name="Gautier V."/>
            <person name="Ament-Velasquez S.L."/>
            <person name="Kruys A."/>
            <person name="Hutchinson M.I."/>
            <person name="Powell A.J."/>
            <person name="Barry K."/>
            <person name="Miller A.N."/>
            <person name="Grigoriev I.V."/>
            <person name="Debuchy R."/>
            <person name="Gladieux P."/>
            <person name="Hiltunen Thoren M."/>
            <person name="Johannesson H."/>
        </authorList>
    </citation>
    <scope>NUCLEOTIDE SEQUENCE [LARGE SCALE GENOMIC DNA]</scope>
    <source>
        <strain evidence="1 2">FGSC 10403</strain>
    </source>
</reference>
<dbReference type="Proteomes" id="UP001285908">
    <property type="component" value="Unassembled WGS sequence"/>
</dbReference>
<evidence type="ECO:0000313" key="1">
    <source>
        <dbReference type="EMBL" id="KAK3497871.1"/>
    </source>
</evidence>
<proteinExistence type="predicted"/>
<organism evidence="1 2">
    <name type="scientific">Neurospora hispaniola</name>
    <dbReference type="NCBI Taxonomy" id="588809"/>
    <lineage>
        <taxon>Eukaryota</taxon>
        <taxon>Fungi</taxon>
        <taxon>Dikarya</taxon>
        <taxon>Ascomycota</taxon>
        <taxon>Pezizomycotina</taxon>
        <taxon>Sordariomycetes</taxon>
        <taxon>Sordariomycetidae</taxon>
        <taxon>Sordariales</taxon>
        <taxon>Sordariaceae</taxon>
        <taxon>Neurospora</taxon>
    </lineage>
</organism>
<protein>
    <submittedName>
        <fullName evidence="1">Uncharacterized protein</fullName>
    </submittedName>
</protein>
<dbReference type="EMBL" id="JAULSX010000002">
    <property type="protein sequence ID" value="KAK3497871.1"/>
    <property type="molecule type" value="Genomic_DNA"/>
</dbReference>
<gene>
    <name evidence="1" type="ORF">B0T23DRAFT_402948</name>
</gene>
<dbReference type="RefSeq" id="XP_062696135.1">
    <property type="nucleotide sequence ID" value="XM_062838732.1"/>
</dbReference>
<dbReference type="AlphaFoldDB" id="A0AAJ0MUQ9"/>
<sequence>MAQPTILKIPQEVLQAILKECRTWYHPSVKNNDAAPIDFSTYSDFHLRLDYVNRELQSTEHRPEIASNSPKHTAQFTTLILNNYGRCYRTLESLIQWPRRLEHFYFTLRFGFESLYLNDIHMRDGPMASQIVQKLHDMLEPHRTTLKSLRIGLALTPVAYAMAYMPGLDSSAGANFGLDHGIIPDFRDYRNLQHLHIASIFAGHQDFCDRWRFRSEPRDLDELHQDVDRLLAPTLYRITLDVGCEFSLRHCPCFPLDIEDQPVCDLLCPLDQDLFAFLVTLARRARARRARLCQIHVNYCVRPFALPMPVSDLPEGFDWEWIPQYDYFDPWEWLKRVKRRVERLGILFTYTGLEPVCGVPRTHIPIPEIPFDMSVAEWLQLCRQHDLQLFNYEDEMCSEHVWTVVKSG</sequence>